<protein>
    <submittedName>
        <fullName evidence="2">Thiol-disulfide isomerase and thioredoxin</fullName>
    </submittedName>
</protein>
<dbReference type="InterPro" id="IPR013766">
    <property type="entry name" value="Thioredoxin_domain"/>
</dbReference>
<evidence type="ECO:0000313" key="3">
    <source>
        <dbReference type="Proteomes" id="UP000016887"/>
    </source>
</evidence>
<dbReference type="GO" id="GO:0016853">
    <property type="term" value="F:isomerase activity"/>
    <property type="evidence" value="ECO:0007669"/>
    <property type="project" value="UniProtKB-KW"/>
</dbReference>
<gene>
    <name evidence="2" type="ORF">ACAM_0015</name>
</gene>
<dbReference type="PANTHER" id="PTHR42852:SF17">
    <property type="entry name" value="THIOREDOXIN-LIKE PROTEIN HI_1115"/>
    <property type="match status" value="1"/>
</dbReference>
<feature type="domain" description="Thioredoxin" evidence="1">
    <location>
        <begin position="46"/>
        <end position="187"/>
    </location>
</feature>
<evidence type="ECO:0000313" key="2">
    <source>
        <dbReference type="EMBL" id="BAN89484.1"/>
    </source>
</evidence>
<dbReference type="Pfam" id="PF00578">
    <property type="entry name" value="AhpC-TSA"/>
    <property type="match status" value="1"/>
</dbReference>
<organism evidence="2 3">
    <name type="scientific">Aeropyrum camini SY1 = JCM 12091</name>
    <dbReference type="NCBI Taxonomy" id="1198449"/>
    <lineage>
        <taxon>Archaea</taxon>
        <taxon>Thermoproteota</taxon>
        <taxon>Thermoprotei</taxon>
        <taxon>Desulfurococcales</taxon>
        <taxon>Desulfurococcaceae</taxon>
        <taxon>Aeropyrum</taxon>
    </lineage>
</organism>
<accession>U3TDP5</accession>
<dbReference type="Proteomes" id="UP000016887">
    <property type="component" value="Chromosome"/>
</dbReference>
<dbReference type="KEGG" id="acj:ACAM_0015"/>
<dbReference type="STRING" id="1198449.ACAM_0015"/>
<dbReference type="GeneID" id="17109588"/>
<keyword evidence="3" id="KW-1185">Reference proteome</keyword>
<dbReference type="PROSITE" id="PS51352">
    <property type="entry name" value="THIOREDOXIN_2"/>
    <property type="match status" value="1"/>
</dbReference>
<dbReference type="SUPFAM" id="SSF52833">
    <property type="entry name" value="Thioredoxin-like"/>
    <property type="match status" value="1"/>
</dbReference>
<dbReference type="GO" id="GO:0016209">
    <property type="term" value="F:antioxidant activity"/>
    <property type="evidence" value="ECO:0007669"/>
    <property type="project" value="InterPro"/>
</dbReference>
<dbReference type="InterPro" id="IPR050553">
    <property type="entry name" value="Thioredoxin_ResA/DsbE_sf"/>
</dbReference>
<dbReference type="RefSeq" id="WP_022540765.1">
    <property type="nucleotide sequence ID" value="NC_022521.1"/>
</dbReference>
<evidence type="ECO:0000259" key="1">
    <source>
        <dbReference type="PROSITE" id="PS51352"/>
    </source>
</evidence>
<keyword evidence="2" id="KW-0413">Isomerase</keyword>
<dbReference type="CDD" id="cd02966">
    <property type="entry name" value="TlpA_like_family"/>
    <property type="match status" value="1"/>
</dbReference>
<dbReference type="InterPro" id="IPR000866">
    <property type="entry name" value="AhpC/TSA"/>
</dbReference>
<dbReference type="InterPro" id="IPR036249">
    <property type="entry name" value="Thioredoxin-like_sf"/>
</dbReference>
<dbReference type="PANTHER" id="PTHR42852">
    <property type="entry name" value="THIOL:DISULFIDE INTERCHANGE PROTEIN DSBE"/>
    <property type="match status" value="1"/>
</dbReference>
<dbReference type="EMBL" id="AP012489">
    <property type="protein sequence ID" value="BAN89484.1"/>
    <property type="molecule type" value="Genomic_DNA"/>
</dbReference>
<dbReference type="eggNOG" id="arCOG00310">
    <property type="taxonomic scope" value="Archaea"/>
</dbReference>
<reference evidence="2 3" key="1">
    <citation type="journal article" date="2013" name="Appl. Environ. Microbiol.">
        <title>Variation of the Virus-Related Elements within Syntenic Genomes of the Hyperthermophilic Archaeon Aeropyrum.</title>
        <authorList>
            <person name="Daifuku T."/>
            <person name="Yoshida T."/>
            <person name="Kitamura T."/>
            <person name="Kawaichi S."/>
            <person name="Inoue T."/>
            <person name="Nomura K."/>
            <person name="Yoshida Y."/>
            <person name="Kuno S."/>
            <person name="Sako Y."/>
        </authorList>
    </citation>
    <scope>NUCLEOTIDE SEQUENCE [LARGE SCALE GENOMIC DNA]</scope>
    <source>
        <strain evidence="2 3">SY1</strain>
    </source>
</reference>
<dbReference type="AlphaFoldDB" id="U3TDP5"/>
<sequence>MNIKALTLFGLAAIIAAGVGLVLFQLGNGMADTREGINATQQYSEVYTTQKFSDFTIETIDGQTIALKDLQGKYVIIWLMLPVGCPTCVYQAGEIKDFIEEYGGDEVVVIAVSVLKYQGVEDNIREFLEKNGMPGWIAAIDNQGLGVKFEIPEMGVVVLGPDGSVIYKGVPSASSEELARALDMKPLT</sequence>
<name>U3TDP5_9CREN</name>
<proteinExistence type="predicted"/>
<dbReference type="GO" id="GO:0016491">
    <property type="term" value="F:oxidoreductase activity"/>
    <property type="evidence" value="ECO:0007669"/>
    <property type="project" value="InterPro"/>
</dbReference>
<dbReference type="Gene3D" id="3.40.30.10">
    <property type="entry name" value="Glutaredoxin"/>
    <property type="match status" value="1"/>
</dbReference>